<dbReference type="PANTHER" id="PTHR11236:SF48">
    <property type="entry name" value="ISOCHORISMATE SYNTHASE MENF"/>
    <property type="match status" value="1"/>
</dbReference>
<comment type="cofactor">
    <cofactor evidence="1 15">
        <name>Mg(2+)</name>
        <dbReference type="ChEBI" id="CHEBI:18420"/>
    </cofactor>
</comment>
<dbReference type="UniPathway" id="UPA00035">
    <property type="reaction ID" value="UER00040"/>
</dbReference>
<dbReference type="InterPro" id="IPR005801">
    <property type="entry name" value="ADC_synthase"/>
</dbReference>
<keyword evidence="19" id="KW-1185">Reference proteome</keyword>
<evidence type="ECO:0000259" key="17">
    <source>
        <dbReference type="Pfam" id="PF04715"/>
    </source>
</evidence>
<feature type="domain" description="Anthranilate synthase component I N-terminal" evidence="17">
    <location>
        <begin position="30"/>
        <end position="171"/>
    </location>
</feature>
<dbReference type="Gene3D" id="3.60.120.10">
    <property type="entry name" value="Anthranilate synthase"/>
    <property type="match status" value="1"/>
</dbReference>
<dbReference type="eggNOG" id="COG0147">
    <property type="taxonomic scope" value="Bacteria"/>
</dbReference>
<keyword evidence="8 15" id="KW-0479">Metal-binding</keyword>
<evidence type="ECO:0000256" key="5">
    <source>
        <dbReference type="ARBA" id="ARBA00012266"/>
    </source>
</evidence>
<evidence type="ECO:0000313" key="18">
    <source>
        <dbReference type="EMBL" id="AGA30498.1"/>
    </source>
</evidence>
<dbReference type="GO" id="GO:0046872">
    <property type="term" value="F:metal ion binding"/>
    <property type="evidence" value="ECO:0007669"/>
    <property type="project" value="UniProtKB-KW"/>
</dbReference>
<dbReference type="NCBIfam" id="TIGR00564">
    <property type="entry name" value="trpE_most"/>
    <property type="match status" value="1"/>
</dbReference>
<keyword evidence="7 15" id="KW-0028">Amino-acid biosynthesis</keyword>
<evidence type="ECO:0000256" key="6">
    <source>
        <dbReference type="ARBA" id="ARBA00020653"/>
    </source>
</evidence>
<name>L0DNS1_SINAD</name>
<dbReference type="RefSeq" id="WP_015249581.1">
    <property type="nucleotide sequence ID" value="NC_019892.1"/>
</dbReference>
<evidence type="ECO:0000256" key="1">
    <source>
        <dbReference type="ARBA" id="ARBA00001946"/>
    </source>
</evidence>
<dbReference type="GO" id="GO:0004049">
    <property type="term" value="F:anthranilate synthase activity"/>
    <property type="evidence" value="ECO:0007669"/>
    <property type="project" value="UniProtKB-EC"/>
</dbReference>
<dbReference type="KEGG" id="saci:Sinac_6418"/>
<dbReference type="SUPFAM" id="SSF56322">
    <property type="entry name" value="ADC synthase"/>
    <property type="match status" value="1"/>
</dbReference>
<accession>L0DNS1</accession>
<dbReference type="Proteomes" id="UP000010798">
    <property type="component" value="Chromosome"/>
</dbReference>
<gene>
    <name evidence="15" type="primary">trpE</name>
    <name evidence="18" type="ordered locus">Sinac_6418</name>
</gene>
<evidence type="ECO:0000256" key="12">
    <source>
        <dbReference type="ARBA" id="ARBA00023239"/>
    </source>
</evidence>
<reference evidence="18 19" key="1">
    <citation type="submission" date="2012-02" db="EMBL/GenBank/DDBJ databases">
        <title>Complete sequence of chromosome of Singulisphaera acidiphila DSM 18658.</title>
        <authorList>
            <consortium name="US DOE Joint Genome Institute (JGI-PGF)"/>
            <person name="Lucas S."/>
            <person name="Copeland A."/>
            <person name="Lapidus A."/>
            <person name="Glavina del Rio T."/>
            <person name="Dalin E."/>
            <person name="Tice H."/>
            <person name="Bruce D."/>
            <person name="Goodwin L."/>
            <person name="Pitluck S."/>
            <person name="Peters L."/>
            <person name="Ovchinnikova G."/>
            <person name="Chertkov O."/>
            <person name="Kyrpides N."/>
            <person name="Mavromatis K."/>
            <person name="Ivanova N."/>
            <person name="Brettin T."/>
            <person name="Detter J.C."/>
            <person name="Han C."/>
            <person name="Larimer F."/>
            <person name="Land M."/>
            <person name="Hauser L."/>
            <person name="Markowitz V."/>
            <person name="Cheng J.-F."/>
            <person name="Hugenholtz P."/>
            <person name="Woyke T."/>
            <person name="Wu D."/>
            <person name="Tindall B."/>
            <person name="Pomrenke H."/>
            <person name="Brambilla E."/>
            <person name="Klenk H.-P."/>
            <person name="Eisen J.A."/>
        </authorList>
    </citation>
    <scope>NUCLEOTIDE SEQUENCE [LARGE SCALE GENOMIC DNA]</scope>
    <source>
        <strain evidence="19">ATCC BAA-1392 / DSM 18658 / VKM B-2454 / MOB10</strain>
    </source>
</reference>
<comment type="pathway">
    <text evidence="2 15">Amino-acid biosynthesis; L-tryptophan biosynthesis; L-tryptophan from chorismate: step 1/5.</text>
</comment>
<evidence type="ECO:0000256" key="8">
    <source>
        <dbReference type="ARBA" id="ARBA00022723"/>
    </source>
</evidence>
<evidence type="ECO:0000313" key="19">
    <source>
        <dbReference type="Proteomes" id="UP000010798"/>
    </source>
</evidence>
<evidence type="ECO:0000256" key="2">
    <source>
        <dbReference type="ARBA" id="ARBA00004873"/>
    </source>
</evidence>
<proteinExistence type="inferred from homology"/>
<evidence type="ECO:0000256" key="14">
    <source>
        <dbReference type="ARBA" id="ARBA00047683"/>
    </source>
</evidence>
<dbReference type="Pfam" id="PF04715">
    <property type="entry name" value="Anth_synt_I_N"/>
    <property type="match status" value="1"/>
</dbReference>
<dbReference type="Pfam" id="PF00425">
    <property type="entry name" value="Chorismate_bind"/>
    <property type="match status" value="1"/>
</dbReference>
<dbReference type="InterPro" id="IPR005256">
    <property type="entry name" value="Anth_synth_I_PabB"/>
</dbReference>
<evidence type="ECO:0000256" key="10">
    <source>
        <dbReference type="ARBA" id="ARBA00022842"/>
    </source>
</evidence>
<keyword evidence="12 15" id="KW-0456">Lyase</keyword>
<evidence type="ECO:0000256" key="3">
    <source>
        <dbReference type="ARBA" id="ARBA00009562"/>
    </source>
</evidence>
<protein>
    <recommendedName>
        <fullName evidence="6 15">Anthranilate synthase component 1</fullName>
        <ecNumber evidence="5 15">4.1.3.27</ecNumber>
    </recommendedName>
</protein>
<dbReference type="PRINTS" id="PR00095">
    <property type="entry name" value="ANTSNTHASEI"/>
</dbReference>
<evidence type="ECO:0000259" key="16">
    <source>
        <dbReference type="Pfam" id="PF00425"/>
    </source>
</evidence>
<evidence type="ECO:0000256" key="4">
    <source>
        <dbReference type="ARBA" id="ARBA00011575"/>
    </source>
</evidence>
<dbReference type="InterPro" id="IPR006805">
    <property type="entry name" value="Anth_synth_I_N"/>
</dbReference>
<evidence type="ECO:0000256" key="7">
    <source>
        <dbReference type="ARBA" id="ARBA00022605"/>
    </source>
</evidence>
<organism evidence="18 19">
    <name type="scientific">Singulisphaera acidiphila (strain ATCC BAA-1392 / DSM 18658 / VKM B-2454 / MOB10)</name>
    <dbReference type="NCBI Taxonomy" id="886293"/>
    <lineage>
        <taxon>Bacteria</taxon>
        <taxon>Pseudomonadati</taxon>
        <taxon>Planctomycetota</taxon>
        <taxon>Planctomycetia</taxon>
        <taxon>Isosphaerales</taxon>
        <taxon>Isosphaeraceae</taxon>
        <taxon>Singulisphaera</taxon>
    </lineage>
</organism>
<comment type="catalytic activity">
    <reaction evidence="14 15">
        <text>chorismate + L-glutamine = anthranilate + pyruvate + L-glutamate + H(+)</text>
        <dbReference type="Rhea" id="RHEA:21732"/>
        <dbReference type="ChEBI" id="CHEBI:15361"/>
        <dbReference type="ChEBI" id="CHEBI:15378"/>
        <dbReference type="ChEBI" id="CHEBI:16567"/>
        <dbReference type="ChEBI" id="CHEBI:29748"/>
        <dbReference type="ChEBI" id="CHEBI:29985"/>
        <dbReference type="ChEBI" id="CHEBI:58359"/>
        <dbReference type="EC" id="4.1.3.27"/>
    </reaction>
</comment>
<dbReference type="OrthoDB" id="9803598at2"/>
<dbReference type="HOGENOM" id="CLU_006493_9_3_0"/>
<dbReference type="EMBL" id="CP003364">
    <property type="protein sequence ID" value="AGA30498.1"/>
    <property type="molecule type" value="Genomic_DNA"/>
</dbReference>
<evidence type="ECO:0000256" key="13">
    <source>
        <dbReference type="ARBA" id="ARBA00025634"/>
    </source>
</evidence>
<dbReference type="InterPro" id="IPR015890">
    <property type="entry name" value="Chorismate_C"/>
</dbReference>
<dbReference type="GO" id="GO:0000162">
    <property type="term" value="P:L-tryptophan biosynthetic process"/>
    <property type="evidence" value="ECO:0007669"/>
    <property type="project" value="UniProtKB-UniPathway"/>
</dbReference>
<keyword evidence="11 15" id="KW-0057">Aromatic amino acid biosynthesis</keyword>
<dbReference type="EC" id="4.1.3.27" evidence="5 15"/>
<sequence length="501" mass="55267">MGPHRPSFEEFCRLAEQAPCVPVYRQLMGDGLTPVSAFHRIERSAPSFLFESVIGGEKVGRFSFLGTEPYLTFEARGTEVTITETDNPENALRLTSENPFDNLQGLIERYRAVQLPGLPRFAGGAVGYAAYDAVRYTERLPNGPPDDRGLPDLLFAFYNRMVLFDHIRKTILVVAHADVAAGANVDLRAAYDQACARVDELAARLAQPGPELTVRDIETDGPMRLTPQSNFTREGYEQVVRHCQEYIKAGDIFQVVPSQRFQLETSAAPFDIYRVLRVVNPSPFLFYLPFGDFCLIGSSPEILVRVEDSTVTIRPLAGTRRRGKDEAEDQALADELLNDPKERAEHIMLVDLGRNDVGRVADFSTVQLTDVMKVERYSHVMHITSNVTGRLSPGKTAFDALRAGLPAGTVSGAPKVRAMQIIDEVEPQKRGPYAGAVGYIDFTGNMDTCIALRTLVIKGTTAYVQAGGGVVYDSVPSDEYEETINKARGLLKAIEIAETQL</sequence>
<evidence type="ECO:0000256" key="15">
    <source>
        <dbReference type="RuleBase" id="RU364045"/>
    </source>
</evidence>
<dbReference type="InterPro" id="IPR019999">
    <property type="entry name" value="Anth_synth_I-like"/>
</dbReference>
<evidence type="ECO:0000256" key="11">
    <source>
        <dbReference type="ARBA" id="ARBA00023141"/>
    </source>
</evidence>
<dbReference type="STRING" id="886293.Sinac_6418"/>
<evidence type="ECO:0000256" key="9">
    <source>
        <dbReference type="ARBA" id="ARBA00022822"/>
    </source>
</evidence>
<dbReference type="AlphaFoldDB" id="L0DNS1"/>
<comment type="function">
    <text evidence="13 15">Part of a heterotetrameric complex that catalyzes the two-step biosynthesis of anthranilate, an intermediate in the biosynthesis of L-tryptophan. In the first step, the glutamine-binding beta subunit (TrpG) of anthranilate synthase (AS) provides the glutamine amidotransferase activity which generates ammonia as a substrate that, along with chorismate, is used in the second step, catalyzed by the large alpha subunit of AS (TrpE) to produce anthranilate. In the absence of TrpG, TrpE can synthesize anthranilate directly from chorismate and high concentrations of ammonia.</text>
</comment>
<comment type="similarity">
    <text evidence="3 15">Belongs to the anthranilate synthase component I family.</text>
</comment>
<keyword evidence="9 15" id="KW-0822">Tryptophan biosynthesis</keyword>
<feature type="domain" description="Chorismate-utilising enzyme C-terminal" evidence="16">
    <location>
        <begin position="233"/>
        <end position="486"/>
    </location>
</feature>
<comment type="subunit">
    <text evidence="4 15">Heterotetramer consisting of two non-identical subunits: a beta subunit (TrpG) and a large alpha subunit (TrpE).</text>
</comment>
<dbReference type="PANTHER" id="PTHR11236">
    <property type="entry name" value="AMINOBENZOATE/ANTHRANILATE SYNTHASE"/>
    <property type="match status" value="1"/>
</dbReference>
<keyword evidence="10 15" id="KW-0460">Magnesium</keyword>